<evidence type="ECO:0000313" key="2">
    <source>
        <dbReference type="EMBL" id="KAB8063183.1"/>
    </source>
</evidence>
<protein>
    <submittedName>
        <fullName evidence="2">Alpha/beta fold hydrolase</fullName>
    </submittedName>
</protein>
<sequence>MRFSEDKMASLLCSDQVERPIHIWQPPGPQQPRAVILAIHGGMAHAGDYVTPALYFRQHGIATVSFDMVGHDGKRMVDIPSFEAFLDDEELFLAWVRQTYPGVPVFVMGHSMGGLIATHLGLRRFAGDPVIRGFIISSPYYVNAIPVPKVLQMLSGWLARRFPTMKVPLGNLTMLLTHDQAITARHFQDERDGIRASAASVRFAHALTSAQKELAGGLSGWTFPLFAVVAGDDKLADSRATEGMLRSVPDGLLDYHFYPANYHENFNELNREEIFAAILAWMEKQLAPAPREAQLSL</sequence>
<comment type="caution">
    <text evidence="2">The sequence shown here is derived from an EMBL/GenBank/DDBJ whole genome shotgun (WGS) entry which is preliminary data.</text>
</comment>
<proteinExistence type="predicted"/>
<reference evidence="2 3" key="1">
    <citation type="submission" date="2019-10" db="EMBL/GenBank/DDBJ databases">
        <title>Three novel species isolated from a subtropical stream in China.</title>
        <authorList>
            <person name="Lu H."/>
        </authorList>
    </citation>
    <scope>NUCLEOTIDE SEQUENCE [LARGE SCALE GENOMIC DNA]</scope>
    <source>
        <strain evidence="2 3">FT13W</strain>
    </source>
</reference>
<accession>A0A6I1HWW4</accession>
<dbReference type="Proteomes" id="UP000468717">
    <property type="component" value="Unassembled WGS sequence"/>
</dbReference>
<dbReference type="EMBL" id="WFLI01000025">
    <property type="protein sequence ID" value="KAB8063183.1"/>
    <property type="molecule type" value="Genomic_DNA"/>
</dbReference>
<dbReference type="InterPro" id="IPR051044">
    <property type="entry name" value="MAG_DAG_Lipase"/>
</dbReference>
<dbReference type="SUPFAM" id="SSF53474">
    <property type="entry name" value="alpha/beta-Hydrolases"/>
    <property type="match status" value="1"/>
</dbReference>
<organism evidence="2 3">
    <name type="scientific">Janthinobacterium violaceinigrum</name>
    <dbReference type="NCBI Taxonomy" id="2654252"/>
    <lineage>
        <taxon>Bacteria</taxon>
        <taxon>Pseudomonadati</taxon>
        <taxon>Pseudomonadota</taxon>
        <taxon>Betaproteobacteria</taxon>
        <taxon>Burkholderiales</taxon>
        <taxon>Oxalobacteraceae</taxon>
        <taxon>Janthinobacterium</taxon>
    </lineage>
</organism>
<name>A0A6I1HWW4_9BURK</name>
<dbReference type="GO" id="GO:0016787">
    <property type="term" value="F:hydrolase activity"/>
    <property type="evidence" value="ECO:0007669"/>
    <property type="project" value="UniProtKB-KW"/>
</dbReference>
<dbReference type="Gene3D" id="3.40.50.1820">
    <property type="entry name" value="alpha/beta hydrolase"/>
    <property type="match status" value="1"/>
</dbReference>
<dbReference type="RefSeq" id="WP_152283922.1">
    <property type="nucleotide sequence ID" value="NZ_WFLI01000025.1"/>
</dbReference>
<feature type="domain" description="Serine aminopeptidase S33" evidence="1">
    <location>
        <begin position="30"/>
        <end position="269"/>
    </location>
</feature>
<dbReference type="InterPro" id="IPR029058">
    <property type="entry name" value="AB_hydrolase_fold"/>
</dbReference>
<dbReference type="Pfam" id="PF12146">
    <property type="entry name" value="Hydrolase_4"/>
    <property type="match status" value="1"/>
</dbReference>
<gene>
    <name evidence="2" type="ORF">GCN75_19640</name>
</gene>
<evidence type="ECO:0000313" key="3">
    <source>
        <dbReference type="Proteomes" id="UP000468717"/>
    </source>
</evidence>
<keyword evidence="3" id="KW-1185">Reference proteome</keyword>
<dbReference type="InterPro" id="IPR022742">
    <property type="entry name" value="Hydrolase_4"/>
</dbReference>
<dbReference type="AlphaFoldDB" id="A0A6I1HWW4"/>
<evidence type="ECO:0000259" key="1">
    <source>
        <dbReference type="Pfam" id="PF12146"/>
    </source>
</evidence>
<keyword evidence="2" id="KW-0378">Hydrolase</keyword>
<dbReference type="PANTHER" id="PTHR11614">
    <property type="entry name" value="PHOSPHOLIPASE-RELATED"/>
    <property type="match status" value="1"/>
</dbReference>